<sequence length="455" mass="48973">MKEKLLNNLGLKILSIFVAFFVWLVVMNVSNPMVDDSKEVPLEIKNEQVLTSAGRTYEISGKNTVTVRYETHTRDSYRVQASDFRAYIDLADLYDVTGSVPVNIEIVNNKSLIYSAEARPGVVRVVTEELQSKPFDIQVREIGTEMDGYAISEVKLSPSKVTLEGPVSQVGLISRVGVEIDKTGLSADRKGTAKLVFYDANGNSLMDSGKIDRIQVDSPEVEYQLTVDKVKELQLDFEVTGSAGTGYQYVGVTSSVKNVKVNGSKDTLADLTKITIPATELDVSGATADKVVTINLTSYLPEGVTLAESESPTVEVRLRVEKLINRTIMLTESDISLTGQSDNMTYRLNPTQIDVTIQGLAENINGVVASQLGASLNLSGMTAGSNRGVLKFADSSAYRIVSYTVFTVEVSSQAPVMIIGTSPAETESAETGSPTGGQNETAESSGVATESSAQD</sequence>
<keyword evidence="2" id="KW-0812">Transmembrane</keyword>
<dbReference type="Gene3D" id="2.170.120.30">
    <property type="match status" value="2"/>
</dbReference>
<dbReference type="Proteomes" id="UP001198962">
    <property type="component" value="Unassembled WGS sequence"/>
</dbReference>
<evidence type="ECO:0000256" key="2">
    <source>
        <dbReference type="SAM" id="Phobius"/>
    </source>
</evidence>
<dbReference type="PANTHER" id="PTHR37804">
    <property type="entry name" value="CDAA REGULATORY PROTEIN CDAR"/>
    <property type="match status" value="1"/>
</dbReference>
<dbReference type="Pfam" id="PF07949">
    <property type="entry name" value="YbbR"/>
    <property type="match status" value="2"/>
</dbReference>
<gene>
    <name evidence="3" type="ORF">LKD32_06225</name>
</gene>
<dbReference type="PANTHER" id="PTHR37804:SF1">
    <property type="entry name" value="CDAA REGULATORY PROTEIN CDAR"/>
    <property type="match status" value="1"/>
</dbReference>
<dbReference type="EMBL" id="JAJEPU010000014">
    <property type="protein sequence ID" value="MCC2164479.1"/>
    <property type="molecule type" value="Genomic_DNA"/>
</dbReference>
<dbReference type="InterPro" id="IPR012505">
    <property type="entry name" value="YbbR"/>
</dbReference>
<keyword evidence="4" id="KW-1185">Reference proteome</keyword>
<feature type="region of interest" description="Disordered" evidence="1">
    <location>
        <begin position="422"/>
        <end position="455"/>
    </location>
</feature>
<dbReference type="InterPro" id="IPR053154">
    <property type="entry name" value="c-di-AMP_regulator"/>
</dbReference>
<feature type="compositionally biased region" description="Polar residues" evidence="1">
    <location>
        <begin position="423"/>
        <end position="455"/>
    </location>
</feature>
<evidence type="ECO:0008006" key="5">
    <source>
        <dbReference type="Google" id="ProtNLM"/>
    </source>
</evidence>
<evidence type="ECO:0000313" key="3">
    <source>
        <dbReference type="EMBL" id="MCC2164479.1"/>
    </source>
</evidence>
<proteinExistence type="predicted"/>
<accession>A0AAE3DJQ0</accession>
<reference evidence="3" key="1">
    <citation type="submission" date="2021-10" db="EMBL/GenBank/DDBJ databases">
        <title>Anaerobic single-cell dispensing facilitates the cultivation of human gut bacteria.</title>
        <authorList>
            <person name="Afrizal A."/>
        </authorList>
    </citation>
    <scope>NUCLEOTIDE SEQUENCE</scope>
    <source>
        <strain evidence="3">CLA-AA-H274</strain>
    </source>
</reference>
<evidence type="ECO:0000256" key="1">
    <source>
        <dbReference type="SAM" id="MobiDB-lite"/>
    </source>
</evidence>
<comment type="caution">
    <text evidence="3">The sequence shown here is derived from an EMBL/GenBank/DDBJ whole genome shotgun (WGS) entry which is preliminary data.</text>
</comment>
<feature type="transmembrane region" description="Helical" evidence="2">
    <location>
        <begin position="9"/>
        <end position="29"/>
    </location>
</feature>
<keyword evidence="2" id="KW-1133">Transmembrane helix</keyword>
<dbReference type="RefSeq" id="WP_308451104.1">
    <property type="nucleotide sequence ID" value="NZ_JAJEPU010000014.1"/>
</dbReference>
<keyword evidence="2" id="KW-0472">Membrane</keyword>
<protein>
    <recommendedName>
        <fullName evidence="5">YbbR-like protein</fullName>
    </recommendedName>
</protein>
<dbReference type="Gene3D" id="2.170.120.40">
    <property type="entry name" value="YbbR-like domain"/>
    <property type="match status" value="2"/>
</dbReference>
<dbReference type="AlphaFoldDB" id="A0AAE3DJQ0"/>
<organism evidence="3 4">
    <name type="scientific">Brotaphodocola catenula</name>
    <dbReference type="NCBI Taxonomy" id="2885361"/>
    <lineage>
        <taxon>Bacteria</taxon>
        <taxon>Bacillati</taxon>
        <taxon>Bacillota</taxon>
        <taxon>Clostridia</taxon>
        <taxon>Lachnospirales</taxon>
        <taxon>Lachnospiraceae</taxon>
        <taxon>Brotaphodocola</taxon>
    </lineage>
</organism>
<name>A0AAE3DJQ0_9FIRM</name>
<evidence type="ECO:0000313" key="4">
    <source>
        <dbReference type="Proteomes" id="UP001198962"/>
    </source>
</evidence>